<accession>A0A7S7NSD4</accession>
<evidence type="ECO:0000313" key="5">
    <source>
        <dbReference type="EMBL" id="QOY88952.1"/>
    </source>
</evidence>
<feature type="signal peptide" evidence="4">
    <location>
        <begin position="1"/>
        <end position="24"/>
    </location>
</feature>
<dbReference type="Pfam" id="PF07719">
    <property type="entry name" value="TPR_2"/>
    <property type="match status" value="1"/>
</dbReference>
<name>A0A7S7NSD4_PALFE</name>
<keyword evidence="6" id="KW-1185">Reference proteome</keyword>
<dbReference type="Pfam" id="PF13181">
    <property type="entry name" value="TPR_8"/>
    <property type="match status" value="1"/>
</dbReference>
<dbReference type="Gene3D" id="1.25.40.10">
    <property type="entry name" value="Tetratricopeptide repeat domain"/>
    <property type="match status" value="3"/>
</dbReference>
<protein>
    <recommendedName>
        <fullName evidence="7">Tetratricopeptide repeat protein</fullName>
    </recommendedName>
</protein>
<dbReference type="InterPro" id="IPR019734">
    <property type="entry name" value="TPR_rpt"/>
</dbReference>
<organism evidence="5 6">
    <name type="scientific">Paludibaculum fermentans</name>
    <dbReference type="NCBI Taxonomy" id="1473598"/>
    <lineage>
        <taxon>Bacteria</taxon>
        <taxon>Pseudomonadati</taxon>
        <taxon>Acidobacteriota</taxon>
        <taxon>Terriglobia</taxon>
        <taxon>Bryobacterales</taxon>
        <taxon>Bryobacteraceae</taxon>
        <taxon>Paludibaculum</taxon>
    </lineage>
</organism>
<dbReference type="InterPro" id="IPR011990">
    <property type="entry name" value="TPR-like_helical_dom_sf"/>
</dbReference>
<dbReference type="PROSITE" id="PS50005">
    <property type="entry name" value="TPR"/>
    <property type="match status" value="2"/>
</dbReference>
<evidence type="ECO:0000256" key="4">
    <source>
        <dbReference type="SAM" id="SignalP"/>
    </source>
</evidence>
<dbReference type="InterPro" id="IPR013105">
    <property type="entry name" value="TPR_2"/>
</dbReference>
<dbReference type="SMART" id="SM00028">
    <property type="entry name" value="TPR"/>
    <property type="match status" value="4"/>
</dbReference>
<dbReference type="InterPro" id="IPR050498">
    <property type="entry name" value="Ycf3"/>
</dbReference>
<evidence type="ECO:0000256" key="2">
    <source>
        <dbReference type="ARBA" id="ARBA00022803"/>
    </source>
</evidence>
<evidence type="ECO:0000256" key="1">
    <source>
        <dbReference type="ARBA" id="ARBA00022737"/>
    </source>
</evidence>
<evidence type="ECO:0000313" key="6">
    <source>
        <dbReference type="Proteomes" id="UP000593892"/>
    </source>
</evidence>
<dbReference type="AlphaFoldDB" id="A0A7S7NSD4"/>
<dbReference type="InterPro" id="IPR008969">
    <property type="entry name" value="CarboxyPept-like_regulatory"/>
</dbReference>
<dbReference type="KEGG" id="pfer:IRI77_03035"/>
<feature type="chain" id="PRO_5032845165" description="Tetratricopeptide repeat protein" evidence="4">
    <location>
        <begin position="25"/>
        <end position="385"/>
    </location>
</feature>
<dbReference type="SUPFAM" id="SSF48452">
    <property type="entry name" value="TPR-like"/>
    <property type="match status" value="1"/>
</dbReference>
<dbReference type="PANTHER" id="PTHR44858:SF1">
    <property type="entry name" value="UDP-N-ACETYLGLUCOSAMINE--PEPTIDE N-ACETYLGLUCOSAMINYLTRANSFERASE SPINDLY-RELATED"/>
    <property type="match status" value="1"/>
</dbReference>
<dbReference type="Proteomes" id="UP000593892">
    <property type="component" value="Chromosome"/>
</dbReference>
<reference evidence="5 6" key="1">
    <citation type="submission" date="2020-10" db="EMBL/GenBank/DDBJ databases">
        <title>Complete genome sequence of Paludibaculum fermentans P105T, a facultatively anaerobic acidobacterium capable of dissimilatory Fe(III) reduction.</title>
        <authorList>
            <person name="Dedysh S.N."/>
            <person name="Beletsky A.V."/>
            <person name="Kulichevskaya I.S."/>
            <person name="Mardanov A.V."/>
            <person name="Ravin N.V."/>
        </authorList>
    </citation>
    <scope>NUCLEOTIDE SEQUENCE [LARGE SCALE GENOMIC DNA]</scope>
    <source>
        <strain evidence="5 6">P105</strain>
    </source>
</reference>
<dbReference type="PANTHER" id="PTHR44858">
    <property type="entry name" value="TETRATRICOPEPTIDE REPEAT PROTEIN 6"/>
    <property type="match status" value="1"/>
</dbReference>
<sequence length="385" mass="41225">MLRKLRKAALTAATCLVMAGLAFGQMGTFTGKVIGEDGKGLQGAVIKIERKDIKGNWNTKTNKKGEWTYSGMPVPGQFIITCEVGGQVVDSVNGIRSQMGEPQEVSFDLRKMAAKRQAAQKAAETGQISQELAKEMTPEQKAAYEKQLKERSAQMQKNKALNDAYNAGMTAKEAKDYPTAIDSFKKAGELDPKQSAVWIQLAATYDALAKTKTGADKDAALTSAAESYLKALELQPADAGLHNNYGLVLASQKKIPEAKAELEKAVSLEPAGGGKYMFNLGAVLINTGQTDPAVEAFHKATELDPKYAPAWFQYCSALSGKMTLQGDKPVPPAGMKEACEKYLELDPNGPNVEAAKGLLQLVGGTIETTFVNPDAKKGGKKATKK</sequence>
<keyword evidence="2 3" id="KW-0802">TPR repeat</keyword>
<evidence type="ECO:0008006" key="7">
    <source>
        <dbReference type="Google" id="ProtNLM"/>
    </source>
</evidence>
<dbReference type="EMBL" id="CP063849">
    <property type="protein sequence ID" value="QOY88952.1"/>
    <property type="molecule type" value="Genomic_DNA"/>
</dbReference>
<feature type="repeat" description="TPR" evidence="3">
    <location>
        <begin position="161"/>
        <end position="194"/>
    </location>
</feature>
<gene>
    <name evidence="5" type="ORF">IRI77_03035</name>
</gene>
<keyword evidence="1" id="KW-0677">Repeat</keyword>
<dbReference type="SUPFAM" id="SSF49464">
    <property type="entry name" value="Carboxypeptidase regulatory domain-like"/>
    <property type="match status" value="1"/>
</dbReference>
<dbReference type="PROSITE" id="PS50293">
    <property type="entry name" value="TPR_REGION"/>
    <property type="match status" value="1"/>
</dbReference>
<dbReference type="RefSeq" id="WP_194450615.1">
    <property type="nucleotide sequence ID" value="NZ_CP063849.1"/>
</dbReference>
<evidence type="ECO:0000256" key="3">
    <source>
        <dbReference type="PROSITE-ProRule" id="PRU00339"/>
    </source>
</evidence>
<proteinExistence type="predicted"/>
<keyword evidence="4" id="KW-0732">Signal</keyword>
<feature type="repeat" description="TPR" evidence="3">
    <location>
        <begin position="274"/>
        <end position="307"/>
    </location>
</feature>